<accession>T1JNM0</accession>
<evidence type="ECO:0000313" key="7">
    <source>
        <dbReference type="EnsemblMetazoa" id="SMAR015449-PA"/>
    </source>
</evidence>
<dbReference type="HOGENOM" id="CLU_1099699_0_0_1"/>
<keyword evidence="3 5" id="KW-0863">Zinc-finger</keyword>
<dbReference type="Gene3D" id="3.30.160.60">
    <property type="entry name" value="Classic Zinc Finger"/>
    <property type="match status" value="2"/>
</dbReference>
<dbReference type="GO" id="GO:0043565">
    <property type="term" value="F:sequence-specific DNA binding"/>
    <property type="evidence" value="ECO:0007669"/>
    <property type="project" value="TreeGrafter"/>
</dbReference>
<proteinExistence type="predicted"/>
<dbReference type="SUPFAM" id="SSF57667">
    <property type="entry name" value="beta-beta-alpha zinc fingers"/>
    <property type="match status" value="1"/>
</dbReference>
<sequence>MDTFIQCEKCMYVSNRESNVRRHYTLMHEPLSKLIHCSCCNIKFVTKYEYCQHSEQIHANGYKCPSPGCGKIFSRNVLLDRHYKTHTGEKSFKCGYCGYRSCNRSNVGRHCSARHKNKPLKVLFMPIILEDDYEDYEDSSEDILDSEDDLSLVGQDLRKNSVMDDDFSQESSEMEDMDSDVVFFSFVFASVVTLVLVPRGLDTATPPSTAVRPTGAMCTRLSAMYGDYIGVTRNYYFIQHHLAFGTACGLRNI</sequence>
<dbReference type="GO" id="GO:0008270">
    <property type="term" value="F:zinc ion binding"/>
    <property type="evidence" value="ECO:0007669"/>
    <property type="project" value="UniProtKB-KW"/>
</dbReference>
<dbReference type="InterPro" id="IPR013087">
    <property type="entry name" value="Znf_C2H2_type"/>
</dbReference>
<evidence type="ECO:0000256" key="3">
    <source>
        <dbReference type="ARBA" id="ARBA00022771"/>
    </source>
</evidence>
<keyword evidence="8" id="KW-1185">Reference proteome</keyword>
<dbReference type="eggNOG" id="KOG2462">
    <property type="taxonomic scope" value="Eukaryota"/>
</dbReference>
<organism evidence="7 8">
    <name type="scientific">Strigamia maritima</name>
    <name type="common">European centipede</name>
    <name type="synonym">Geophilus maritimus</name>
    <dbReference type="NCBI Taxonomy" id="126957"/>
    <lineage>
        <taxon>Eukaryota</taxon>
        <taxon>Metazoa</taxon>
        <taxon>Ecdysozoa</taxon>
        <taxon>Arthropoda</taxon>
        <taxon>Myriapoda</taxon>
        <taxon>Chilopoda</taxon>
        <taxon>Pleurostigmophora</taxon>
        <taxon>Geophilomorpha</taxon>
        <taxon>Linotaeniidae</taxon>
        <taxon>Strigamia</taxon>
    </lineage>
</organism>
<protein>
    <recommendedName>
        <fullName evidence="6">C2H2-type domain-containing protein</fullName>
    </recommendedName>
</protein>
<dbReference type="EMBL" id="JH430028">
    <property type="status" value="NOT_ANNOTATED_CDS"/>
    <property type="molecule type" value="Genomic_DNA"/>
</dbReference>
<dbReference type="GO" id="GO:0005634">
    <property type="term" value="C:nucleus"/>
    <property type="evidence" value="ECO:0007669"/>
    <property type="project" value="TreeGrafter"/>
</dbReference>
<reference evidence="7" key="2">
    <citation type="submission" date="2015-02" db="UniProtKB">
        <authorList>
            <consortium name="EnsemblMetazoa"/>
        </authorList>
    </citation>
    <scope>IDENTIFICATION</scope>
</reference>
<dbReference type="InterPro" id="IPR036236">
    <property type="entry name" value="Znf_C2H2_sf"/>
</dbReference>
<evidence type="ECO:0000256" key="2">
    <source>
        <dbReference type="ARBA" id="ARBA00022737"/>
    </source>
</evidence>
<evidence type="ECO:0000256" key="5">
    <source>
        <dbReference type="PROSITE-ProRule" id="PRU00042"/>
    </source>
</evidence>
<dbReference type="Proteomes" id="UP000014500">
    <property type="component" value="Unassembled WGS sequence"/>
</dbReference>
<keyword evidence="1" id="KW-0479">Metal-binding</keyword>
<evidence type="ECO:0000313" key="8">
    <source>
        <dbReference type="Proteomes" id="UP000014500"/>
    </source>
</evidence>
<dbReference type="AlphaFoldDB" id="T1JNM0"/>
<dbReference type="GO" id="GO:0000981">
    <property type="term" value="F:DNA-binding transcription factor activity, RNA polymerase II-specific"/>
    <property type="evidence" value="ECO:0007669"/>
    <property type="project" value="TreeGrafter"/>
</dbReference>
<keyword evidence="2" id="KW-0677">Repeat</keyword>
<dbReference type="PANTHER" id="PTHR24408">
    <property type="entry name" value="ZINC FINGER PROTEIN"/>
    <property type="match status" value="1"/>
</dbReference>
<dbReference type="SMART" id="SM00355">
    <property type="entry name" value="ZnF_C2H2"/>
    <property type="match status" value="4"/>
</dbReference>
<dbReference type="PROSITE" id="PS50157">
    <property type="entry name" value="ZINC_FINGER_C2H2_2"/>
    <property type="match status" value="1"/>
</dbReference>
<name>T1JNM0_STRMM</name>
<keyword evidence="4" id="KW-0862">Zinc</keyword>
<dbReference type="PANTHER" id="PTHR24408:SF64">
    <property type="entry name" value="LINKING IMMUNITY AND METABOLISM-RELATED"/>
    <property type="match status" value="1"/>
</dbReference>
<dbReference type="EnsemblMetazoa" id="SMAR015449-RA">
    <property type="protein sequence ID" value="SMAR015449-PA"/>
    <property type="gene ID" value="SMAR015449"/>
</dbReference>
<dbReference type="PROSITE" id="PS00028">
    <property type="entry name" value="ZINC_FINGER_C2H2_1"/>
    <property type="match status" value="1"/>
</dbReference>
<reference evidence="8" key="1">
    <citation type="submission" date="2011-05" db="EMBL/GenBank/DDBJ databases">
        <authorList>
            <person name="Richards S.R."/>
            <person name="Qu J."/>
            <person name="Jiang H."/>
            <person name="Jhangiani S.N."/>
            <person name="Agravi P."/>
            <person name="Goodspeed R."/>
            <person name="Gross S."/>
            <person name="Mandapat C."/>
            <person name="Jackson L."/>
            <person name="Mathew T."/>
            <person name="Pu L."/>
            <person name="Thornton R."/>
            <person name="Saada N."/>
            <person name="Wilczek-Boney K.B."/>
            <person name="Lee S."/>
            <person name="Kovar C."/>
            <person name="Wu Y."/>
            <person name="Scherer S.E."/>
            <person name="Worley K.C."/>
            <person name="Muzny D.M."/>
            <person name="Gibbs R."/>
        </authorList>
    </citation>
    <scope>NUCLEOTIDE SEQUENCE</scope>
    <source>
        <strain evidence="8">Brora</strain>
    </source>
</reference>
<dbReference type="FunFam" id="3.30.160.60:FF:000072">
    <property type="entry name" value="zinc finger protein 143 isoform X1"/>
    <property type="match status" value="1"/>
</dbReference>
<evidence type="ECO:0000259" key="6">
    <source>
        <dbReference type="PROSITE" id="PS50157"/>
    </source>
</evidence>
<dbReference type="STRING" id="126957.T1JNM0"/>
<evidence type="ECO:0000256" key="1">
    <source>
        <dbReference type="ARBA" id="ARBA00022723"/>
    </source>
</evidence>
<evidence type="ECO:0000256" key="4">
    <source>
        <dbReference type="ARBA" id="ARBA00022833"/>
    </source>
</evidence>
<feature type="domain" description="C2H2-type" evidence="6">
    <location>
        <begin position="62"/>
        <end position="91"/>
    </location>
</feature>